<name>A0A5N7AJM6_9EURO</name>
<evidence type="ECO:0000256" key="1">
    <source>
        <dbReference type="SAM" id="MobiDB-lite"/>
    </source>
</evidence>
<sequence>MNGNKKQKKSQREKEIEGEKKPADRGMDLLDTSGVPVIMMRDLRNGLIKKQ</sequence>
<dbReference type="AlphaFoldDB" id="A0A5N7AJM6"/>
<evidence type="ECO:0000313" key="2">
    <source>
        <dbReference type="EMBL" id="KAE8369883.1"/>
    </source>
</evidence>
<reference evidence="2 3" key="1">
    <citation type="submission" date="2019-04" db="EMBL/GenBank/DDBJ databases">
        <title>Friends and foes A comparative genomics studyof 23 Aspergillus species from section Flavi.</title>
        <authorList>
            <consortium name="DOE Joint Genome Institute"/>
            <person name="Kjaerbolling I."/>
            <person name="Vesth T."/>
            <person name="Frisvad J.C."/>
            <person name="Nybo J.L."/>
            <person name="Theobald S."/>
            <person name="Kildgaard S."/>
            <person name="Isbrandt T."/>
            <person name="Kuo A."/>
            <person name="Sato A."/>
            <person name="Lyhne E.K."/>
            <person name="Kogle M.E."/>
            <person name="Wiebenga A."/>
            <person name="Kun R.S."/>
            <person name="Lubbers R.J."/>
            <person name="Makela M.R."/>
            <person name="Barry K."/>
            <person name="Chovatia M."/>
            <person name="Clum A."/>
            <person name="Daum C."/>
            <person name="Haridas S."/>
            <person name="He G."/>
            <person name="LaButti K."/>
            <person name="Lipzen A."/>
            <person name="Mondo S."/>
            <person name="Riley R."/>
            <person name="Salamov A."/>
            <person name="Simmons B.A."/>
            <person name="Magnuson J.K."/>
            <person name="Henrissat B."/>
            <person name="Mortensen U.H."/>
            <person name="Larsen T.O."/>
            <person name="Devries R.P."/>
            <person name="Grigoriev I.V."/>
            <person name="Machida M."/>
            <person name="Baker S.E."/>
            <person name="Andersen M.R."/>
        </authorList>
    </citation>
    <scope>NUCLEOTIDE SEQUENCE [LARGE SCALE GENOMIC DNA]</scope>
    <source>
        <strain evidence="2 3">CBS 763.97</strain>
    </source>
</reference>
<gene>
    <name evidence="2" type="ORF">BDV27DRAFT_120327</name>
</gene>
<proteinExistence type="predicted"/>
<keyword evidence="3" id="KW-1185">Reference proteome</keyword>
<dbReference type="RefSeq" id="XP_031932964.1">
    <property type="nucleotide sequence ID" value="XM_032065078.1"/>
</dbReference>
<feature type="region of interest" description="Disordered" evidence="1">
    <location>
        <begin position="1"/>
        <end position="32"/>
    </location>
</feature>
<accession>A0A5N7AJM6</accession>
<protein>
    <submittedName>
        <fullName evidence="2">Uncharacterized protein</fullName>
    </submittedName>
</protein>
<dbReference type="Proteomes" id="UP000326268">
    <property type="component" value="Unassembled WGS sequence"/>
</dbReference>
<organism evidence="2 3">
    <name type="scientific">Aspergillus caelatus</name>
    <dbReference type="NCBI Taxonomy" id="61420"/>
    <lineage>
        <taxon>Eukaryota</taxon>
        <taxon>Fungi</taxon>
        <taxon>Dikarya</taxon>
        <taxon>Ascomycota</taxon>
        <taxon>Pezizomycotina</taxon>
        <taxon>Eurotiomycetes</taxon>
        <taxon>Eurotiomycetidae</taxon>
        <taxon>Eurotiales</taxon>
        <taxon>Aspergillaceae</taxon>
        <taxon>Aspergillus</taxon>
        <taxon>Aspergillus subgen. Circumdati</taxon>
    </lineage>
</organism>
<evidence type="ECO:0000313" key="3">
    <source>
        <dbReference type="Proteomes" id="UP000326268"/>
    </source>
</evidence>
<feature type="compositionally biased region" description="Basic and acidic residues" evidence="1">
    <location>
        <begin position="10"/>
        <end position="28"/>
    </location>
</feature>
<dbReference type="GeneID" id="43649524"/>
<dbReference type="EMBL" id="ML737570">
    <property type="protein sequence ID" value="KAE8369883.1"/>
    <property type="molecule type" value="Genomic_DNA"/>
</dbReference>